<keyword evidence="6 7" id="KW-0472">Membrane</keyword>
<organism evidence="8 9">
    <name type="scientific">Haloarchaeobius iranensis</name>
    <dbReference type="NCBI Taxonomy" id="996166"/>
    <lineage>
        <taxon>Archaea</taxon>
        <taxon>Methanobacteriati</taxon>
        <taxon>Methanobacteriota</taxon>
        <taxon>Stenosarchaea group</taxon>
        <taxon>Halobacteria</taxon>
        <taxon>Halobacteriales</taxon>
        <taxon>Halorubellaceae</taxon>
        <taxon>Haloarchaeobius</taxon>
    </lineage>
</organism>
<dbReference type="PANTHER" id="PTHR39087">
    <property type="entry name" value="UPF0104 MEMBRANE PROTEIN MJ1595"/>
    <property type="match status" value="1"/>
</dbReference>
<evidence type="ECO:0000256" key="2">
    <source>
        <dbReference type="ARBA" id="ARBA00011061"/>
    </source>
</evidence>
<evidence type="ECO:0000256" key="3">
    <source>
        <dbReference type="ARBA" id="ARBA00022475"/>
    </source>
</evidence>
<dbReference type="InterPro" id="IPR022791">
    <property type="entry name" value="L-PG_synthase/AglD"/>
</dbReference>
<evidence type="ECO:0008006" key="10">
    <source>
        <dbReference type="Google" id="ProtNLM"/>
    </source>
</evidence>
<dbReference type="STRING" id="996166.SAMN05192554_105184"/>
<evidence type="ECO:0000313" key="8">
    <source>
        <dbReference type="EMBL" id="SDM66993.1"/>
    </source>
</evidence>
<dbReference type="EMBL" id="FNIA01000005">
    <property type="protein sequence ID" value="SDM66993.1"/>
    <property type="molecule type" value="Genomic_DNA"/>
</dbReference>
<keyword evidence="5 7" id="KW-1133">Transmembrane helix</keyword>
<feature type="transmembrane region" description="Helical" evidence="7">
    <location>
        <begin position="75"/>
        <end position="104"/>
    </location>
</feature>
<keyword evidence="3" id="KW-1003">Cell membrane</keyword>
<protein>
    <recommendedName>
        <fullName evidence="10">Lysylphosphatidylglycerol synthase TM region</fullName>
    </recommendedName>
</protein>
<feature type="transmembrane region" description="Helical" evidence="7">
    <location>
        <begin position="235"/>
        <end position="256"/>
    </location>
</feature>
<evidence type="ECO:0000256" key="7">
    <source>
        <dbReference type="SAM" id="Phobius"/>
    </source>
</evidence>
<feature type="transmembrane region" description="Helical" evidence="7">
    <location>
        <begin position="39"/>
        <end position="63"/>
    </location>
</feature>
<name>A0A1G9V4H7_9EURY</name>
<dbReference type="RefSeq" id="WP_089732183.1">
    <property type="nucleotide sequence ID" value="NZ_FNIA01000005.1"/>
</dbReference>
<comment type="similarity">
    <text evidence="2">Belongs to the UPF0104 family.</text>
</comment>
<dbReference type="AlphaFoldDB" id="A0A1G9V4H7"/>
<feature type="transmembrane region" description="Helical" evidence="7">
    <location>
        <begin position="116"/>
        <end position="144"/>
    </location>
</feature>
<evidence type="ECO:0000313" key="9">
    <source>
        <dbReference type="Proteomes" id="UP000199370"/>
    </source>
</evidence>
<accession>A0A1G9V4H7</accession>
<comment type="subcellular location">
    <subcellularLocation>
        <location evidence="1">Cell membrane</location>
        <topology evidence="1">Multi-pass membrane protein</topology>
    </subcellularLocation>
</comment>
<keyword evidence="9" id="KW-1185">Reference proteome</keyword>
<dbReference type="NCBIfam" id="TIGR00374">
    <property type="entry name" value="flippase-like domain"/>
    <property type="match status" value="1"/>
</dbReference>
<dbReference type="PANTHER" id="PTHR39087:SF2">
    <property type="entry name" value="UPF0104 MEMBRANE PROTEIN MJ1595"/>
    <property type="match status" value="1"/>
</dbReference>
<dbReference type="Proteomes" id="UP000199370">
    <property type="component" value="Unassembled WGS sequence"/>
</dbReference>
<keyword evidence="4 7" id="KW-0812">Transmembrane</keyword>
<dbReference type="GO" id="GO:0005886">
    <property type="term" value="C:plasma membrane"/>
    <property type="evidence" value="ECO:0007669"/>
    <property type="project" value="UniProtKB-SubCell"/>
</dbReference>
<sequence length="361" mass="36775">MGLREIVAGVVAGLVVVALLAVGVGWEQVLDRVLAADKPLFGLALLAGFGSIAAWGLSVYALVRPIPDAPGLRRFSGLFLAAVFVKQALPLGVAGGAAIIAYVVSRYSDATIERTLLATTVAGFLSTVASALVAGVGLLFVLLTRPVPQWIIQLTVVLAIGLLVLITVVTGFAIWPGILRRATVRFAGAVHPTVAALSTRVGRVVEPNQVRARLDRFVDTGEVVARHPRAVVASFAAAVLAWVFTAAALSFSLAAVSSPAPLSVSAFAVTVSGVATAVPLPGGLGGVEATLSALVTVMSGDAVTRVGAGVVLYRVATFWLRLVVGGPAGVAVLGRYGSGSQALDELDEIEESVGDVGSASE</sequence>
<dbReference type="Pfam" id="PF03706">
    <property type="entry name" value="LPG_synthase_TM"/>
    <property type="match status" value="1"/>
</dbReference>
<gene>
    <name evidence="8" type="ORF">SAMN05192554_105184</name>
</gene>
<proteinExistence type="inferred from homology"/>
<feature type="transmembrane region" description="Helical" evidence="7">
    <location>
        <begin position="6"/>
        <end position="27"/>
    </location>
</feature>
<evidence type="ECO:0000256" key="4">
    <source>
        <dbReference type="ARBA" id="ARBA00022692"/>
    </source>
</evidence>
<evidence type="ECO:0000256" key="5">
    <source>
        <dbReference type="ARBA" id="ARBA00022989"/>
    </source>
</evidence>
<feature type="transmembrane region" description="Helical" evidence="7">
    <location>
        <begin position="150"/>
        <end position="175"/>
    </location>
</feature>
<reference evidence="8 9" key="1">
    <citation type="submission" date="2016-10" db="EMBL/GenBank/DDBJ databases">
        <authorList>
            <person name="de Groot N.N."/>
        </authorList>
    </citation>
    <scope>NUCLEOTIDE SEQUENCE [LARGE SCALE GENOMIC DNA]</scope>
    <source>
        <strain evidence="9">EB21,IBRC-M 10013,KCTC 4048</strain>
    </source>
</reference>
<evidence type="ECO:0000256" key="1">
    <source>
        <dbReference type="ARBA" id="ARBA00004651"/>
    </source>
</evidence>
<evidence type="ECO:0000256" key="6">
    <source>
        <dbReference type="ARBA" id="ARBA00023136"/>
    </source>
</evidence>